<accession>A0A7K1STE3</accession>
<keyword evidence="2" id="KW-1185">Reference proteome</keyword>
<comment type="caution">
    <text evidence="1">The sequence shown here is derived from an EMBL/GenBank/DDBJ whole genome shotgun (WGS) entry which is preliminary data.</text>
</comment>
<protein>
    <submittedName>
        <fullName evidence="1">Uncharacterized protein</fullName>
    </submittedName>
</protein>
<dbReference type="EMBL" id="WPIK01000003">
    <property type="protein sequence ID" value="MVN20565.1"/>
    <property type="molecule type" value="Genomic_DNA"/>
</dbReference>
<dbReference type="AlphaFoldDB" id="A0A7K1STE3"/>
<dbReference type="Proteomes" id="UP000462014">
    <property type="component" value="Unassembled WGS sequence"/>
</dbReference>
<name>A0A7K1STE3_9SPHI</name>
<organism evidence="1 2">
    <name type="scientific">Mucilaginibacter arboris</name>
    <dbReference type="NCBI Taxonomy" id="2682090"/>
    <lineage>
        <taxon>Bacteria</taxon>
        <taxon>Pseudomonadati</taxon>
        <taxon>Bacteroidota</taxon>
        <taxon>Sphingobacteriia</taxon>
        <taxon>Sphingobacteriales</taxon>
        <taxon>Sphingobacteriaceae</taxon>
        <taxon>Mucilaginibacter</taxon>
    </lineage>
</organism>
<gene>
    <name evidence="1" type="ORF">GO621_03335</name>
</gene>
<evidence type="ECO:0000313" key="2">
    <source>
        <dbReference type="Proteomes" id="UP000462014"/>
    </source>
</evidence>
<sequence>MEALEFITKLKDNQILVPPNIQSALESNKDKEIRVIVLIEDNGTHTFHHHDPIVQQTVQEQFLKGYADSDSIYDNSI</sequence>
<dbReference type="RefSeq" id="WP_157564183.1">
    <property type="nucleotide sequence ID" value="NZ_WPIK01000003.1"/>
</dbReference>
<evidence type="ECO:0000313" key="1">
    <source>
        <dbReference type="EMBL" id="MVN20565.1"/>
    </source>
</evidence>
<reference evidence="1 2" key="1">
    <citation type="submission" date="2019-12" db="EMBL/GenBank/DDBJ databases">
        <title>Mucilaginibacter sp. HMF7410 genome sequencing and assembly.</title>
        <authorList>
            <person name="Kang H."/>
            <person name="Cha I."/>
            <person name="Kim H."/>
            <person name="Joh K."/>
        </authorList>
    </citation>
    <scope>NUCLEOTIDE SEQUENCE [LARGE SCALE GENOMIC DNA]</scope>
    <source>
        <strain evidence="1 2">HMF7410</strain>
    </source>
</reference>
<proteinExistence type="predicted"/>